<keyword evidence="4 8" id="KW-0067">ATP-binding</keyword>
<dbReference type="PROSITE" id="PS50893">
    <property type="entry name" value="ABC_TRANSPORTER_2"/>
    <property type="match status" value="1"/>
</dbReference>
<dbReference type="PROSITE" id="PS00211">
    <property type="entry name" value="ABC_TRANSPORTER_1"/>
    <property type="match status" value="1"/>
</dbReference>
<dbReference type="SUPFAM" id="SSF52540">
    <property type="entry name" value="P-loop containing nucleoside triphosphate hydrolases"/>
    <property type="match status" value="1"/>
</dbReference>
<dbReference type="InterPro" id="IPR017871">
    <property type="entry name" value="ABC_transporter-like_CS"/>
</dbReference>
<keyword evidence="3" id="KW-0547">Nucleotide-binding</keyword>
<dbReference type="EC" id="7.6.2.9" evidence="5"/>
<dbReference type="SMART" id="SM00382">
    <property type="entry name" value="AAA"/>
    <property type="match status" value="1"/>
</dbReference>
<organism evidence="8 9">
    <name type="scientific">Vasconcelosia minhoensis LEGE 07310</name>
    <dbReference type="NCBI Taxonomy" id="915328"/>
    <lineage>
        <taxon>Bacteria</taxon>
        <taxon>Bacillati</taxon>
        <taxon>Cyanobacteriota</taxon>
        <taxon>Cyanophyceae</taxon>
        <taxon>Nodosilineales</taxon>
        <taxon>Cymatolegaceae</taxon>
        <taxon>Vasconcelosia</taxon>
        <taxon>Vasconcelosia minhoensis</taxon>
    </lineage>
</organism>
<evidence type="ECO:0000256" key="5">
    <source>
        <dbReference type="ARBA" id="ARBA00066388"/>
    </source>
</evidence>
<dbReference type="GO" id="GO:0015418">
    <property type="term" value="F:ABC-type quaternary ammonium compound transporting activity"/>
    <property type="evidence" value="ECO:0007669"/>
    <property type="project" value="UniProtKB-EC"/>
</dbReference>
<dbReference type="InterPro" id="IPR003593">
    <property type="entry name" value="AAA+_ATPase"/>
</dbReference>
<evidence type="ECO:0000259" key="7">
    <source>
        <dbReference type="PROSITE" id="PS50893"/>
    </source>
</evidence>
<dbReference type="SUPFAM" id="SSF50331">
    <property type="entry name" value="MOP-like"/>
    <property type="match status" value="1"/>
</dbReference>
<dbReference type="InterPro" id="IPR050093">
    <property type="entry name" value="ABC_SmlMolc_Importer"/>
</dbReference>
<dbReference type="Gene3D" id="2.40.50.100">
    <property type="match status" value="1"/>
</dbReference>
<dbReference type="PANTHER" id="PTHR42781">
    <property type="entry name" value="SPERMIDINE/PUTRESCINE IMPORT ATP-BINDING PROTEIN POTA"/>
    <property type="match status" value="1"/>
</dbReference>
<proteinExistence type="predicted"/>
<reference evidence="8" key="1">
    <citation type="submission" date="2020-10" db="EMBL/GenBank/DDBJ databases">
        <authorList>
            <person name="Castelo-Branco R."/>
            <person name="Eusebio N."/>
            <person name="Adriana R."/>
            <person name="Vieira A."/>
            <person name="Brugerolle De Fraissinette N."/>
            <person name="Rezende De Castro R."/>
            <person name="Schneider M.P."/>
            <person name="Vasconcelos V."/>
            <person name="Leao P.N."/>
        </authorList>
    </citation>
    <scope>NUCLEOTIDE SEQUENCE</scope>
    <source>
        <strain evidence="8">LEGE 07310</strain>
    </source>
</reference>
<dbReference type="GO" id="GO:0005524">
    <property type="term" value="F:ATP binding"/>
    <property type="evidence" value="ECO:0007669"/>
    <property type="project" value="UniProtKB-KW"/>
</dbReference>
<feature type="region of interest" description="Disordered" evidence="6">
    <location>
        <begin position="346"/>
        <end position="385"/>
    </location>
</feature>
<dbReference type="Gene3D" id="3.40.50.300">
    <property type="entry name" value="P-loop containing nucleotide triphosphate hydrolases"/>
    <property type="match status" value="1"/>
</dbReference>
<sequence>MPYLSLQNLTKTFHGTPAVRELWLDVNPGERISLLGPSGCGKSTTLQLMAGILQPDQGDIFLEARSLRRVPPEKRGMALVLQKGMLFPHLSVGENVAFGLKMRGVSRVEQAERAIAMLDQVQLSGFENRSPSELSGGQAQRVAVARSLVIQPKLLLLDEPLSALDASLRSDMQELILRLQDETGVTLIIVTHDQSEAIVMSHRVALMFDGCLRQVDTPEALYQHPVDETVARFFGGVNFFPAEAQQRQLQLSGGDRLSTEHPQQGPVQVTIRPEQIHVMPDPICGINLLPVTVTQNRFIGTQRHLTLKTVANLELQAWVPPSQNFAVGQAAIAHLPPDALWTFPAQAEGGDCSEQGRQLASTRSRLGNGNSNHQAPDQVEAQSLS</sequence>
<dbReference type="InterPro" id="IPR008995">
    <property type="entry name" value="Mo/tungstate-bd_C_term_dom"/>
</dbReference>
<feature type="compositionally biased region" description="Polar residues" evidence="6">
    <location>
        <begin position="355"/>
        <end position="385"/>
    </location>
</feature>
<evidence type="ECO:0000256" key="4">
    <source>
        <dbReference type="ARBA" id="ARBA00022840"/>
    </source>
</evidence>
<gene>
    <name evidence="8" type="ORF">IQ241_14100</name>
</gene>
<evidence type="ECO:0000313" key="8">
    <source>
        <dbReference type="EMBL" id="MBE9078414.1"/>
    </source>
</evidence>
<evidence type="ECO:0000313" key="9">
    <source>
        <dbReference type="Proteomes" id="UP000636505"/>
    </source>
</evidence>
<comment type="subcellular location">
    <subcellularLocation>
        <location evidence="1">Cell inner membrane</location>
        <topology evidence="1">Peripheral membrane protein</topology>
    </subcellularLocation>
</comment>
<dbReference type="GO" id="GO:0043190">
    <property type="term" value="C:ATP-binding cassette (ABC) transporter complex"/>
    <property type="evidence" value="ECO:0007669"/>
    <property type="project" value="InterPro"/>
</dbReference>
<dbReference type="EMBL" id="JADEXG010000032">
    <property type="protein sequence ID" value="MBE9078414.1"/>
    <property type="molecule type" value="Genomic_DNA"/>
</dbReference>
<dbReference type="InterPro" id="IPR013611">
    <property type="entry name" value="Transp-assoc_OB_typ2"/>
</dbReference>
<evidence type="ECO:0000256" key="1">
    <source>
        <dbReference type="ARBA" id="ARBA00004417"/>
    </source>
</evidence>
<name>A0A8J7APU5_9CYAN</name>
<evidence type="ECO:0000256" key="2">
    <source>
        <dbReference type="ARBA" id="ARBA00022448"/>
    </source>
</evidence>
<keyword evidence="9" id="KW-1185">Reference proteome</keyword>
<accession>A0A8J7APU5</accession>
<dbReference type="Pfam" id="PF08402">
    <property type="entry name" value="TOBE_2"/>
    <property type="match status" value="1"/>
</dbReference>
<dbReference type="PANTHER" id="PTHR42781:SF4">
    <property type="entry name" value="SPERMIDINE_PUTRESCINE IMPORT ATP-BINDING PROTEIN POTA"/>
    <property type="match status" value="1"/>
</dbReference>
<protein>
    <recommendedName>
        <fullName evidence="5">ABC-type quaternary amine transporter</fullName>
        <ecNumber evidence="5">7.6.2.9</ecNumber>
    </recommendedName>
</protein>
<dbReference type="Pfam" id="PF00005">
    <property type="entry name" value="ABC_tran"/>
    <property type="match status" value="1"/>
</dbReference>
<evidence type="ECO:0000256" key="3">
    <source>
        <dbReference type="ARBA" id="ARBA00022741"/>
    </source>
</evidence>
<dbReference type="InterPro" id="IPR027417">
    <property type="entry name" value="P-loop_NTPase"/>
</dbReference>
<dbReference type="GO" id="GO:0016887">
    <property type="term" value="F:ATP hydrolysis activity"/>
    <property type="evidence" value="ECO:0007669"/>
    <property type="project" value="InterPro"/>
</dbReference>
<feature type="domain" description="ABC transporter" evidence="7">
    <location>
        <begin position="4"/>
        <end position="234"/>
    </location>
</feature>
<comment type="caution">
    <text evidence="8">The sequence shown here is derived from an EMBL/GenBank/DDBJ whole genome shotgun (WGS) entry which is preliminary data.</text>
</comment>
<dbReference type="Proteomes" id="UP000636505">
    <property type="component" value="Unassembled WGS sequence"/>
</dbReference>
<dbReference type="InterPro" id="IPR003439">
    <property type="entry name" value="ABC_transporter-like_ATP-bd"/>
</dbReference>
<dbReference type="AlphaFoldDB" id="A0A8J7APU5"/>
<evidence type="ECO:0000256" key="6">
    <source>
        <dbReference type="SAM" id="MobiDB-lite"/>
    </source>
</evidence>
<keyword evidence="2" id="KW-0813">Transport</keyword>
<dbReference type="FunFam" id="3.40.50.300:FF:000425">
    <property type="entry name" value="Probable ABC transporter, ATP-binding subunit"/>
    <property type="match status" value="1"/>
</dbReference>